<dbReference type="AlphaFoldDB" id="A0A0E0A9H0"/>
<dbReference type="EnsemblPlants" id="OGLUM06G15520.1">
    <property type="protein sequence ID" value="OGLUM06G15520.1"/>
    <property type="gene ID" value="OGLUM06G15520"/>
</dbReference>
<dbReference type="HOGENOM" id="CLU_194069_0_0_1"/>
<keyword evidence="3" id="KW-1185">Reference proteome</keyword>
<reference evidence="2" key="1">
    <citation type="submission" date="2015-04" db="UniProtKB">
        <authorList>
            <consortium name="EnsemblPlants"/>
        </authorList>
    </citation>
    <scope>IDENTIFICATION</scope>
</reference>
<protein>
    <submittedName>
        <fullName evidence="2">Uncharacterized protein</fullName>
    </submittedName>
</protein>
<accession>A0A0E0A9H0</accession>
<evidence type="ECO:0000313" key="3">
    <source>
        <dbReference type="Proteomes" id="UP000026961"/>
    </source>
</evidence>
<feature type="region of interest" description="Disordered" evidence="1">
    <location>
        <begin position="1"/>
        <end position="34"/>
    </location>
</feature>
<evidence type="ECO:0000313" key="2">
    <source>
        <dbReference type="EnsemblPlants" id="OGLUM06G15520.1"/>
    </source>
</evidence>
<reference evidence="2" key="2">
    <citation type="submission" date="2018-05" db="EMBL/GenBank/DDBJ databases">
        <title>OgluRS3 (Oryza glumaepatula Reference Sequence Version 3).</title>
        <authorList>
            <person name="Zhang J."/>
            <person name="Kudrna D."/>
            <person name="Lee S."/>
            <person name="Talag J."/>
            <person name="Welchert J."/>
            <person name="Wing R.A."/>
        </authorList>
    </citation>
    <scope>NUCLEOTIDE SEQUENCE [LARGE SCALE GENOMIC DNA]</scope>
</reference>
<organism evidence="2">
    <name type="scientific">Oryza glumipatula</name>
    <dbReference type="NCBI Taxonomy" id="40148"/>
    <lineage>
        <taxon>Eukaryota</taxon>
        <taxon>Viridiplantae</taxon>
        <taxon>Streptophyta</taxon>
        <taxon>Embryophyta</taxon>
        <taxon>Tracheophyta</taxon>
        <taxon>Spermatophyta</taxon>
        <taxon>Magnoliopsida</taxon>
        <taxon>Liliopsida</taxon>
        <taxon>Poales</taxon>
        <taxon>Poaceae</taxon>
        <taxon>BOP clade</taxon>
        <taxon>Oryzoideae</taxon>
        <taxon>Oryzeae</taxon>
        <taxon>Oryzinae</taxon>
        <taxon>Oryza</taxon>
    </lineage>
</organism>
<dbReference type="Proteomes" id="UP000026961">
    <property type="component" value="Chromosome 6"/>
</dbReference>
<evidence type="ECO:0000256" key="1">
    <source>
        <dbReference type="SAM" id="MobiDB-lite"/>
    </source>
</evidence>
<name>A0A0E0A9H0_9ORYZ</name>
<dbReference type="Gramene" id="OGLUM06G15520.1">
    <property type="protein sequence ID" value="OGLUM06G15520.1"/>
    <property type="gene ID" value="OGLUM06G15520"/>
</dbReference>
<sequence length="65" mass="6951">MAAMPRRSPPRRHALWPPTGDHRSSYAPPPDVAEPLTAVPARADHAEPRMPHLCSSCAGVGPTCD</sequence>
<proteinExistence type="predicted"/>